<dbReference type="EMBL" id="LBUP01000003">
    <property type="protein sequence ID" value="KKQ66837.1"/>
    <property type="molecule type" value="Genomic_DNA"/>
</dbReference>
<proteinExistence type="predicted"/>
<evidence type="ECO:0000313" key="1">
    <source>
        <dbReference type="EMBL" id="KKQ66837.1"/>
    </source>
</evidence>
<organism evidence="1 2">
    <name type="scientific">Candidatus Daviesbacteria bacterium GW2011_GWA2_38_24</name>
    <dbReference type="NCBI Taxonomy" id="1618422"/>
    <lineage>
        <taxon>Bacteria</taxon>
        <taxon>Candidatus Daviesiibacteriota</taxon>
    </lineage>
</organism>
<evidence type="ECO:0008006" key="3">
    <source>
        <dbReference type="Google" id="ProtNLM"/>
    </source>
</evidence>
<accession>A0A0G0JJ47</accession>
<reference evidence="1 2" key="1">
    <citation type="journal article" date="2015" name="Nature">
        <title>rRNA introns, odd ribosomes, and small enigmatic genomes across a large radiation of phyla.</title>
        <authorList>
            <person name="Brown C.T."/>
            <person name="Hug L.A."/>
            <person name="Thomas B.C."/>
            <person name="Sharon I."/>
            <person name="Castelle C.J."/>
            <person name="Singh A."/>
            <person name="Wilkins M.J."/>
            <person name="Williams K.H."/>
            <person name="Banfield J.F."/>
        </authorList>
    </citation>
    <scope>NUCLEOTIDE SEQUENCE [LARGE SCALE GENOMIC DNA]</scope>
</reference>
<dbReference type="Proteomes" id="UP000034235">
    <property type="component" value="Unassembled WGS sequence"/>
</dbReference>
<dbReference type="AlphaFoldDB" id="A0A0G0JJ47"/>
<name>A0A0G0JJ47_9BACT</name>
<evidence type="ECO:0000313" key="2">
    <source>
        <dbReference type="Proteomes" id="UP000034235"/>
    </source>
</evidence>
<sequence>MEIGYRTKNLHISAYLYASNLQLLRSEWVDNEVFFEFTPKEQAEKLVENYFVGVAQVDPRELFARLKDLKDLIFSGGTHE</sequence>
<comment type="caution">
    <text evidence="1">The sequence shown here is derived from an EMBL/GenBank/DDBJ whole genome shotgun (WGS) entry which is preliminary data.</text>
</comment>
<protein>
    <recommendedName>
        <fullName evidence="3">DUF5659 domain-containing protein</fullName>
    </recommendedName>
</protein>
<gene>
    <name evidence="1" type="ORF">US86_C0003G0080</name>
</gene>